<proteinExistence type="predicted"/>
<dbReference type="Pfam" id="PF13238">
    <property type="entry name" value="AAA_18"/>
    <property type="match status" value="1"/>
</dbReference>
<protein>
    <submittedName>
        <fullName evidence="1">AAA family ATPase</fullName>
    </submittedName>
</protein>
<dbReference type="AlphaFoldDB" id="A0A516KE22"/>
<dbReference type="Proteomes" id="UP000315215">
    <property type="component" value="Chromosome"/>
</dbReference>
<sequence>MEGNRYLRGESCLVRKPRRLQRIHIIGSVGSGKTTLAKELSKKLKIPHYELDQVVWNRTNVGDVRNSINVRDEQFHQIIASESWVVEGVHHEWIYDGLQKADIIVFLDVRIKMRKWRIWKRFVKQILRIEPSHYRPSLRILRKMFIWNRQFEKENRPEILNILKEFSHKTWIVSSSEEIKKALLR</sequence>
<dbReference type="KEGG" id="aqt:FN924_05405"/>
<dbReference type="SUPFAM" id="SSF52540">
    <property type="entry name" value="P-loop containing nucleoside triphosphate hydrolases"/>
    <property type="match status" value="1"/>
</dbReference>
<dbReference type="PANTHER" id="PTHR37816:SF2">
    <property type="entry name" value="DNA TOPOLOGY MODULATION PROTEIN FLAR-RELATED PROTEIN"/>
    <property type="match status" value="1"/>
</dbReference>
<evidence type="ECO:0000313" key="2">
    <source>
        <dbReference type="Proteomes" id="UP000315215"/>
    </source>
</evidence>
<gene>
    <name evidence="1" type="ORF">FN924_05405</name>
</gene>
<dbReference type="OrthoDB" id="1201990at2"/>
<dbReference type="PANTHER" id="PTHR37816">
    <property type="entry name" value="YALI0E33011P"/>
    <property type="match status" value="1"/>
</dbReference>
<organism evidence="1 2">
    <name type="scientific">Radiobacillus deserti</name>
    <dbReference type="NCBI Taxonomy" id="2594883"/>
    <lineage>
        <taxon>Bacteria</taxon>
        <taxon>Bacillati</taxon>
        <taxon>Bacillota</taxon>
        <taxon>Bacilli</taxon>
        <taxon>Bacillales</taxon>
        <taxon>Bacillaceae</taxon>
        <taxon>Radiobacillus</taxon>
    </lineage>
</organism>
<dbReference type="Gene3D" id="3.40.50.300">
    <property type="entry name" value="P-loop containing nucleotide triphosphate hydrolases"/>
    <property type="match status" value="1"/>
</dbReference>
<dbReference type="EMBL" id="CP041666">
    <property type="protein sequence ID" value="QDP39662.1"/>
    <property type="molecule type" value="Genomic_DNA"/>
</dbReference>
<accession>A0A516KE22</accession>
<keyword evidence="2" id="KW-1185">Reference proteome</keyword>
<dbReference type="InterPro" id="IPR027417">
    <property type="entry name" value="P-loop_NTPase"/>
</dbReference>
<dbReference type="InterPro" id="IPR052922">
    <property type="entry name" value="Cytidylate_Kinase-2"/>
</dbReference>
<reference evidence="1 2" key="1">
    <citation type="submission" date="2019-07" db="EMBL/GenBank/DDBJ databases">
        <authorList>
            <person name="Li J."/>
        </authorList>
    </citation>
    <scope>NUCLEOTIDE SEQUENCE [LARGE SCALE GENOMIC DNA]</scope>
    <source>
        <strain evidence="1 2">TKL69</strain>
    </source>
</reference>
<name>A0A516KE22_9BACI</name>
<evidence type="ECO:0000313" key="1">
    <source>
        <dbReference type="EMBL" id="QDP39662.1"/>
    </source>
</evidence>